<dbReference type="Pfam" id="PF16878">
    <property type="entry name" value="SIX1_SD"/>
    <property type="match status" value="1"/>
</dbReference>
<feature type="region of interest" description="Disordered" evidence="6">
    <location>
        <begin position="360"/>
        <end position="401"/>
    </location>
</feature>
<feature type="non-terminal residue" evidence="8">
    <location>
        <position position="1"/>
    </location>
</feature>
<dbReference type="SUPFAM" id="SSF46689">
    <property type="entry name" value="Homeodomain-like"/>
    <property type="match status" value="1"/>
</dbReference>
<gene>
    <name evidence="8" type="primary">SIX13d</name>
</gene>
<dbReference type="AlphaFoldDB" id="E3UJV7"/>
<dbReference type="GO" id="GO:0005634">
    <property type="term" value="C:nucleus"/>
    <property type="evidence" value="ECO:0007669"/>
    <property type="project" value="UniProtKB-SubCell"/>
</dbReference>
<organism evidence="8">
    <name type="scientific">Mnemiopsis leidyi</name>
    <name type="common">Sea walnut</name>
    <name type="synonym">Warty comb jellyfish</name>
    <dbReference type="NCBI Taxonomy" id="27923"/>
    <lineage>
        <taxon>Eukaryota</taxon>
        <taxon>Metazoa</taxon>
        <taxon>Ctenophora</taxon>
        <taxon>Tentaculata</taxon>
        <taxon>Lobata</taxon>
        <taxon>Bolinopsidae</taxon>
        <taxon>Mnemiopsis</taxon>
    </lineage>
</organism>
<feature type="region of interest" description="Disordered" evidence="6">
    <location>
        <begin position="818"/>
        <end position="900"/>
    </location>
</feature>
<dbReference type="SMART" id="SM00389">
    <property type="entry name" value="HOX"/>
    <property type="match status" value="1"/>
</dbReference>
<evidence type="ECO:0000313" key="8">
    <source>
        <dbReference type="EMBL" id="ADO22635.1"/>
    </source>
</evidence>
<dbReference type="GO" id="GO:0000981">
    <property type="term" value="F:DNA-binding transcription factor activity, RNA polymerase II-specific"/>
    <property type="evidence" value="ECO:0007669"/>
    <property type="project" value="TreeGrafter"/>
</dbReference>
<protein>
    <submittedName>
        <fullName evidence="8">SIX class homeobox transcription factor SIX13d</fullName>
    </submittedName>
</protein>
<comment type="subcellular location">
    <subcellularLocation>
        <location evidence="4 5">Nucleus</location>
    </subcellularLocation>
</comment>
<dbReference type="PROSITE" id="PS50071">
    <property type="entry name" value="HOMEOBOX_2"/>
    <property type="match status" value="1"/>
</dbReference>
<evidence type="ECO:0000256" key="3">
    <source>
        <dbReference type="ARBA" id="ARBA00023242"/>
    </source>
</evidence>
<dbReference type="InterPro" id="IPR001356">
    <property type="entry name" value="HD"/>
</dbReference>
<dbReference type="PANTHER" id="PTHR10390">
    <property type="entry name" value="HOMEOBOX PROTEIN SIX"/>
    <property type="match status" value="1"/>
</dbReference>
<evidence type="ECO:0000256" key="2">
    <source>
        <dbReference type="ARBA" id="ARBA00023155"/>
    </source>
</evidence>
<feature type="DNA-binding region" description="Homeobox" evidence="4">
    <location>
        <begin position="775"/>
        <end position="817"/>
    </location>
</feature>
<dbReference type="GO" id="GO:0005667">
    <property type="term" value="C:transcription regulator complex"/>
    <property type="evidence" value="ECO:0007669"/>
    <property type="project" value="TreeGrafter"/>
</dbReference>
<sequence>DHEMTSSKLQHLDGTQLLADGRPSSRTSSSQTASCTISTSQTGHSPPSPPPVSGCFTCFACSLAGKLDTELATVRRRIFLHTEEKIEERKRSESEGSEAGSQEECYSSREGGLSDYLPDDVFSPVSARQSPSIVVEFVDDLKLLHVSGRRLSSEVEGGVMVVSSDGIRQTGEDGNELGDEKILVTISNNINESNVDDMDDQIIKLENDFDISSSDTCFKENEDDTDSSCSCTLSSKKDLFMFEDNKSDKISVTEVEKTEPVALEDNCKSGQDISGDDKLYQDVSRRGEQTRHSVTLETDTVEKEIADLVVKHPETSFCNKTESHYEIDYENSGNPVVLIAHELTTAVLANVTEELNPTASKAMNTHGCKNSKDGSDDSRLLNEDNYKGDTEDLTSGLPETSDDFESELLSSDRVFSENVTCPNMGTPTFGVDEKCREWVNSNSTCEGAGDIPVDDTDLMQITTCLFKNSIENLEGKSLNTHFGSCNGVVWGNKKWSSVGEQEWSSVGEQEGSSVEEQEPGYLELESSGFYRSPENAASPQALPITSPSSGNFSSSPVQMGAFSSSSPVQMGAFSSSSPEQFNEDLPPAVIPLCSSAAYQLTVPPNPSQFIQQGTQPQLVYQGDQFFPSSPEIGTYEESIPGSCYHGYSTPRYTPAEQLSPPTEVSQLQRNLYQTNSELHKNCMIAQFLASSGQFAKFFEFVTTSEFREQDNTGVQQLWLHCLYTQQSSDAASKKTPLTAVDRHRLRKRYPYPASIWNGETTSYNLKQSARRLLAIAFSVDQYPSNEEKKHLADVCEMDYLQICNWFKNRRMREKMVQRRTNSDGAGRVAAGHVAENRVKREDEECDGASESQDGLPASVRRTGTKPVSGEQAPSQCPEDGLPASVRRTGSLLVSGGRAPC</sequence>
<accession>E3UJV7</accession>
<feature type="compositionally biased region" description="Basic and acidic residues" evidence="6">
    <location>
        <begin position="370"/>
        <end position="390"/>
    </location>
</feature>
<dbReference type="PANTHER" id="PTHR10390:SF44">
    <property type="entry name" value="SIX HOMEOBOX 4"/>
    <property type="match status" value="1"/>
</dbReference>
<keyword evidence="1 4" id="KW-0238">DNA-binding</keyword>
<evidence type="ECO:0000256" key="4">
    <source>
        <dbReference type="PROSITE-ProRule" id="PRU00108"/>
    </source>
</evidence>
<feature type="region of interest" description="Disordered" evidence="6">
    <location>
        <begin position="1"/>
        <end position="49"/>
    </location>
</feature>
<dbReference type="CDD" id="cd00086">
    <property type="entry name" value="homeodomain"/>
    <property type="match status" value="1"/>
</dbReference>
<dbReference type="Gene3D" id="1.10.10.60">
    <property type="entry name" value="Homeodomain-like"/>
    <property type="match status" value="1"/>
</dbReference>
<dbReference type="InterPro" id="IPR009057">
    <property type="entry name" value="Homeodomain-like_sf"/>
</dbReference>
<evidence type="ECO:0000256" key="5">
    <source>
        <dbReference type="RuleBase" id="RU000682"/>
    </source>
</evidence>
<dbReference type="InterPro" id="IPR031701">
    <property type="entry name" value="SIX1_SD"/>
</dbReference>
<keyword evidence="3 4" id="KW-0539">Nucleus</keyword>
<keyword evidence="2 4" id="KW-0371">Homeobox</keyword>
<evidence type="ECO:0000259" key="7">
    <source>
        <dbReference type="PROSITE" id="PS50071"/>
    </source>
</evidence>
<feature type="region of interest" description="Disordered" evidence="6">
    <location>
        <begin position="86"/>
        <end position="110"/>
    </location>
</feature>
<name>E3UJV7_MNELE</name>
<evidence type="ECO:0000256" key="1">
    <source>
        <dbReference type="ARBA" id="ARBA00023125"/>
    </source>
</evidence>
<dbReference type="HOGENOM" id="CLU_552416_0_0_1"/>
<reference evidence="8" key="1">
    <citation type="journal article" date="2010" name="Evodevo">
        <title>The homeodomain complement of the ctenophore Mnemiopsis leidyi suggests that Ctenophora and Porifera diverged prior to the ParaHoxozoa.</title>
        <authorList>
            <person name="Ryan J.F."/>
            <person name="Pang K."/>
            <person name="NISC Comparative Sequencing Program"/>
            <person name="Mullikin J.C."/>
            <person name="Martindale M.Q."/>
            <person name="Baxevanis A.D."/>
        </authorList>
    </citation>
    <scope>NUCLEOTIDE SEQUENCE</scope>
</reference>
<dbReference type="GO" id="GO:0000978">
    <property type="term" value="F:RNA polymerase II cis-regulatory region sequence-specific DNA binding"/>
    <property type="evidence" value="ECO:0007669"/>
    <property type="project" value="TreeGrafter"/>
</dbReference>
<dbReference type="Pfam" id="PF00046">
    <property type="entry name" value="Homeodomain"/>
    <property type="match status" value="1"/>
</dbReference>
<feature type="compositionally biased region" description="Low complexity" evidence="6">
    <location>
        <begin position="24"/>
        <end position="36"/>
    </location>
</feature>
<proteinExistence type="evidence at transcript level"/>
<evidence type="ECO:0000256" key="6">
    <source>
        <dbReference type="SAM" id="MobiDB-lite"/>
    </source>
</evidence>
<dbReference type="EMBL" id="HM444114">
    <property type="protein sequence ID" value="ADO22635.1"/>
    <property type="molecule type" value="mRNA"/>
</dbReference>
<feature type="domain" description="Homeobox" evidence="7">
    <location>
        <begin position="773"/>
        <end position="816"/>
    </location>
</feature>